<reference evidence="1 2" key="2">
    <citation type="submission" date="2018-11" db="EMBL/GenBank/DDBJ databases">
        <authorList>
            <consortium name="Pathogen Informatics"/>
        </authorList>
    </citation>
    <scope>NUCLEOTIDE SEQUENCE [LARGE SCALE GENOMIC DNA]</scope>
</reference>
<reference evidence="3" key="1">
    <citation type="submission" date="2016-06" db="UniProtKB">
        <authorList>
            <consortium name="WormBaseParasite"/>
        </authorList>
    </citation>
    <scope>IDENTIFICATION</scope>
</reference>
<proteinExistence type="predicted"/>
<accession>A0A183U331</accession>
<protein>
    <submittedName>
        <fullName evidence="3">Phosphopyruvate hydratase</fullName>
    </submittedName>
</protein>
<sequence length="86" mass="9235">MARSAVKSGQLDGSDSIHLYLDMFAQKGDNAMGSVEKTVDGSTGNGTKHANPICYSGVVFDVDACVEQAKQCKYLPEDQMIVLCDM</sequence>
<dbReference type="AlphaFoldDB" id="A0A183U331"/>
<dbReference type="EMBL" id="UYWY01003249">
    <property type="protein sequence ID" value="VDM28618.1"/>
    <property type="molecule type" value="Genomic_DNA"/>
</dbReference>
<dbReference type="WBParaSite" id="TCNE_0000290101-mRNA-1">
    <property type="protein sequence ID" value="TCNE_0000290101-mRNA-1"/>
    <property type="gene ID" value="TCNE_0000290101"/>
</dbReference>
<evidence type="ECO:0000313" key="2">
    <source>
        <dbReference type="Proteomes" id="UP000050794"/>
    </source>
</evidence>
<dbReference type="Proteomes" id="UP000050794">
    <property type="component" value="Unassembled WGS sequence"/>
</dbReference>
<name>A0A183U331_TOXCA</name>
<evidence type="ECO:0000313" key="3">
    <source>
        <dbReference type="WBParaSite" id="TCNE_0000290101-mRNA-1"/>
    </source>
</evidence>
<gene>
    <name evidence="1" type="ORF">TCNE_LOCUS2901</name>
</gene>
<keyword evidence="2" id="KW-1185">Reference proteome</keyword>
<evidence type="ECO:0000313" key="1">
    <source>
        <dbReference type="EMBL" id="VDM28618.1"/>
    </source>
</evidence>
<organism evidence="2 3">
    <name type="scientific">Toxocara canis</name>
    <name type="common">Canine roundworm</name>
    <dbReference type="NCBI Taxonomy" id="6265"/>
    <lineage>
        <taxon>Eukaryota</taxon>
        <taxon>Metazoa</taxon>
        <taxon>Ecdysozoa</taxon>
        <taxon>Nematoda</taxon>
        <taxon>Chromadorea</taxon>
        <taxon>Rhabditida</taxon>
        <taxon>Spirurina</taxon>
        <taxon>Ascaridomorpha</taxon>
        <taxon>Ascaridoidea</taxon>
        <taxon>Toxocaridae</taxon>
        <taxon>Toxocara</taxon>
    </lineage>
</organism>